<dbReference type="GO" id="GO:0045048">
    <property type="term" value="P:protein insertion into ER membrane"/>
    <property type="evidence" value="ECO:0007669"/>
    <property type="project" value="InterPro"/>
</dbReference>
<dbReference type="AlphaFoldDB" id="A0A2T0FNZ6"/>
<dbReference type="RefSeq" id="XP_024666657.1">
    <property type="nucleotide sequence ID" value="XM_024810889.1"/>
</dbReference>
<accession>A0A2T0FNZ6</accession>
<dbReference type="GO" id="GO:0072380">
    <property type="term" value="C:TRC complex"/>
    <property type="evidence" value="ECO:0007669"/>
    <property type="project" value="TreeGrafter"/>
</dbReference>
<dbReference type="InterPro" id="IPR011990">
    <property type="entry name" value="TPR-like_helical_dom_sf"/>
</dbReference>
<evidence type="ECO:0000313" key="3">
    <source>
        <dbReference type="Proteomes" id="UP000238350"/>
    </source>
</evidence>
<name>A0A2T0FNZ6_9ASCO</name>
<protein>
    <submittedName>
        <fullName evidence="2">Golgi to ER traffic protein 4</fullName>
    </submittedName>
</protein>
<dbReference type="PANTHER" id="PTHR12875:SF0">
    <property type="entry name" value="GOLGI TO ER TRAFFIC PROTEIN 4 HOMOLOG"/>
    <property type="match status" value="1"/>
</dbReference>
<dbReference type="EMBL" id="NDIQ01000022">
    <property type="protein sequence ID" value="PRT56712.1"/>
    <property type="molecule type" value="Genomic_DNA"/>
</dbReference>
<dbReference type="STRING" id="45607.A0A2T0FNZ6"/>
<dbReference type="Gene3D" id="1.25.40.10">
    <property type="entry name" value="Tetratricopeptide repeat domain"/>
    <property type="match status" value="1"/>
</dbReference>
<keyword evidence="3" id="KW-1185">Reference proteome</keyword>
<comment type="caution">
    <text evidence="2">The sequence shown here is derived from an EMBL/GenBank/DDBJ whole genome shotgun (WGS) entry which is preliminary data.</text>
</comment>
<dbReference type="PANTHER" id="PTHR12875">
    <property type="entry name" value="GOLGI TO ER TRAFFIC PROTEIN 4 HOMOLOG"/>
    <property type="match status" value="1"/>
</dbReference>
<dbReference type="GeneID" id="36518080"/>
<comment type="similarity">
    <text evidence="1">Belongs to the GET4 family.</text>
</comment>
<gene>
    <name evidence="2" type="ORF">B9G98_04332</name>
</gene>
<dbReference type="InterPro" id="IPR007317">
    <property type="entry name" value="GET4"/>
</dbReference>
<evidence type="ECO:0000313" key="2">
    <source>
        <dbReference type="EMBL" id="PRT56712.1"/>
    </source>
</evidence>
<dbReference type="Pfam" id="PF04190">
    <property type="entry name" value="GET4"/>
    <property type="match status" value="1"/>
</dbReference>
<evidence type="ECO:0000256" key="1">
    <source>
        <dbReference type="ARBA" id="ARBA00005351"/>
    </source>
</evidence>
<proteinExistence type="inferred from homology"/>
<dbReference type="Proteomes" id="UP000238350">
    <property type="component" value="Unassembled WGS sequence"/>
</dbReference>
<reference evidence="2 3" key="1">
    <citation type="submission" date="2017-04" db="EMBL/GenBank/DDBJ databases">
        <title>Genome sequencing of [Candida] sorbophila.</title>
        <authorList>
            <person name="Ahn J.O."/>
        </authorList>
    </citation>
    <scope>NUCLEOTIDE SEQUENCE [LARGE SCALE GENOMIC DNA]</scope>
    <source>
        <strain evidence="2 3">DS02</strain>
    </source>
</reference>
<organism evidence="2 3">
    <name type="scientific">Wickerhamiella sorbophila</name>
    <dbReference type="NCBI Taxonomy" id="45607"/>
    <lineage>
        <taxon>Eukaryota</taxon>
        <taxon>Fungi</taxon>
        <taxon>Dikarya</taxon>
        <taxon>Ascomycota</taxon>
        <taxon>Saccharomycotina</taxon>
        <taxon>Dipodascomycetes</taxon>
        <taxon>Dipodascales</taxon>
        <taxon>Trichomonascaceae</taxon>
        <taxon>Wickerhamiella</taxon>
    </lineage>
</organism>
<sequence length="292" mass="32649">MSSIEKTLARVNERVILGQYYEAHQAVRTVVSRYLRQKAYGSAIGLLYNSCILLVRKGQTGSIADLLSMMIEVYKAADVAVDSVSKGRIAQILWQINGSDQALKQVVQPVISWSAKHGAEKSGDPELHHIFGSLFSHAGLAEDAEKHFLLGTRDSAAALAEMHARWHAKDSNNATLYISRGILGYLSVQNIRNARVYTERALQDLIETLDEPVTTEHDIFVFEDEYLLNFLQMLIPACQIKEGIIYRQLADHYKVKSIEGWSAALQTIEGESFGIYPQRGFNLMDLMGGAFR</sequence>
<dbReference type="OrthoDB" id="10252405at2759"/>